<evidence type="ECO:0000256" key="11">
    <source>
        <dbReference type="ARBA" id="ARBA00022777"/>
    </source>
</evidence>
<dbReference type="InterPro" id="IPR000014">
    <property type="entry name" value="PAS"/>
</dbReference>
<dbReference type="SUPFAM" id="SSF55785">
    <property type="entry name" value="PYP-like sensor domain (PAS domain)"/>
    <property type="match status" value="2"/>
</dbReference>
<keyword evidence="14" id="KW-0843">Virulence</keyword>
<name>A0ABS1UZG7_9PROT</name>
<evidence type="ECO:0000256" key="10">
    <source>
        <dbReference type="ARBA" id="ARBA00022741"/>
    </source>
</evidence>
<dbReference type="PANTHER" id="PTHR41523">
    <property type="entry name" value="TWO-COMPONENT SYSTEM SENSOR PROTEIN"/>
    <property type="match status" value="1"/>
</dbReference>
<evidence type="ECO:0000313" key="20">
    <source>
        <dbReference type="Proteomes" id="UP000606490"/>
    </source>
</evidence>
<keyword evidence="13" id="KW-0157">Chromophore</keyword>
<evidence type="ECO:0000313" key="19">
    <source>
        <dbReference type="EMBL" id="MBL6454844.1"/>
    </source>
</evidence>
<keyword evidence="6" id="KW-0285">Flavoprotein</keyword>
<dbReference type="Pfam" id="PF07536">
    <property type="entry name" value="HWE_HK"/>
    <property type="match status" value="1"/>
</dbReference>
<keyword evidence="7" id="KW-0288">FMN</keyword>
<dbReference type="SMART" id="SM00086">
    <property type="entry name" value="PAC"/>
    <property type="match status" value="2"/>
</dbReference>
<keyword evidence="4" id="KW-0597">Phosphoprotein</keyword>
<evidence type="ECO:0000256" key="13">
    <source>
        <dbReference type="ARBA" id="ARBA00022991"/>
    </source>
</evidence>
<protein>
    <recommendedName>
        <fullName evidence="2">histidine kinase</fullName>
        <ecNumber evidence="2">2.7.13.3</ecNumber>
    </recommendedName>
</protein>
<keyword evidence="20" id="KW-1185">Reference proteome</keyword>
<evidence type="ECO:0000256" key="8">
    <source>
        <dbReference type="ARBA" id="ARBA00022679"/>
    </source>
</evidence>
<dbReference type="EMBL" id="JAEUXJ010000002">
    <property type="protein sequence ID" value="MBL6454844.1"/>
    <property type="molecule type" value="Genomic_DNA"/>
</dbReference>
<evidence type="ECO:0000256" key="7">
    <source>
        <dbReference type="ARBA" id="ARBA00022643"/>
    </source>
</evidence>
<dbReference type="SUPFAM" id="SSF55874">
    <property type="entry name" value="ATPase domain of HSP90 chaperone/DNA topoisomerase II/histidine kinase"/>
    <property type="match status" value="1"/>
</dbReference>
<gene>
    <name evidence="19" type="ORF">JMJ55_05880</name>
</gene>
<evidence type="ECO:0000256" key="15">
    <source>
        <dbReference type="ARBA" id="ARBA00023170"/>
    </source>
</evidence>
<dbReference type="EC" id="2.7.13.3" evidence="2"/>
<feature type="domain" description="PAS" evidence="17">
    <location>
        <begin position="421"/>
        <end position="493"/>
    </location>
</feature>
<dbReference type="InterPro" id="IPR000700">
    <property type="entry name" value="PAS-assoc_C"/>
</dbReference>
<dbReference type="Gene3D" id="3.30.450.20">
    <property type="entry name" value="PAS domain"/>
    <property type="match status" value="2"/>
</dbReference>
<keyword evidence="16" id="KW-0472">Membrane</keyword>
<keyword evidence="16" id="KW-1133">Transmembrane helix</keyword>
<dbReference type="SMART" id="SM00091">
    <property type="entry name" value="PAS"/>
    <property type="match status" value="2"/>
</dbReference>
<evidence type="ECO:0000256" key="3">
    <source>
        <dbReference type="ARBA" id="ARBA00022543"/>
    </source>
</evidence>
<dbReference type="InterPro" id="IPR001610">
    <property type="entry name" value="PAC"/>
</dbReference>
<dbReference type="CDD" id="cd18774">
    <property type="entry name" value="PDC2_HK_sensor"/>
    <property type="match status" value="1"/>
</dbReference>
<evidence type="ECO:0000256" key="4">
    <source>
        <dbReference type="ARBA" id="ARBA00022553"/>
    </source>
</evidence>
<evidence type="ECO:0000256" key="2">
    <source>
        <dbReference type="ARBA" id="ARBA00012438"/>
    </source>
</evidence>
<evidence type="ECO:0000256" key="14">
    <source>
        <dbReference type="ARBA" id="ARBA00023026"/>
    </source>
</evidence>
<dbReference type="InterPro" id="IPR011102">
    <property type="entry name" value="Sig_transdc_His_kinase_HWE"/>
</dbReference>
<keyword evidence="10" id="KW-0547">Nucleotide-binding</keyword>
<dbReference type="InterPro" id="IPR013655">
    <property type="entry name" value="PAS_fold_3"/>
</dbReference>
<dbReference type="CDD" id="cd00130">
    <property type="entry name" value="PAS"/>
    <property type="match status" value="1"/>
</dbReference>
<reference evidence="19 20" key="1">
    <citation type="submission" date="2021-01" db="EMBL/GenBank/DDBJ databases">
        <title>Belnapia mucosa sp. nov. and Belnapia arida sp. nov., isolated from the Tabernas Desert (Almeria, Spain).</title>
        <authorList>
            <person name="Molina-Menor E."/>
            <person name="Vidal-Verdu A."/>
            <person name="Calonge A."/>
            <person name="Satari L."/>
            <person name="Pereto Magraner J."/>
            <person name="Porcar Miralles M."/>
        </authorList>
    </citation>
    <scope>NUCLEOTIDE SEQUENCE [LARGE SCALE GENOMIC DNA]</scope>
    <source>
        <strain evidence="19 20">T6</strain>
    </source>
</reference>
<dbReference type="PROSITE" id="PS50113">
    <property type="entry name" value="PAC"/>
    <property type="match status" value="2"/>
</dbReference>
<keyword evidence="9" id="KW-0677">Repeat</keyword>
<comment type="catalytic activity">
    <reaction evidence="1">
        <text>ATP + protein L-histidine = ADP + protein N-phospho-L-histidine.</text>
        <dbReference type="EC" id="2.7.13.3"/>
    </reaction>
</comment>
<dbReference type="PROSITE" id="PS50112">
    <property type="entry name" value="PAS"/>
    <property type="match status" value="1"/>
</dbReference>
<evidence type="ECO:0000256" key="9">
    <source>
        <dbReference type="ARBA" id="ARBA00022737"/>
    </source>
</evidence>
<dbReference type="InterPro" id="IPR036890">
    <property type="entry name" value="HATPase_C_sf"/>
</dbReference>
<keyword evidence="15" id="KW-0675">Receptor</keyword>
<feature type="domain" description="PAC" evidence="18">
    <location>
        <begin position="368"/>
        <end position="420"/>
    </location>
</feature>
<proteinExistence type="predicted"/>
<dbReference type="SMART" id="SM00911">
    <property type="entry name" value="HWE_HK"/>
    <property type="match status" value="1"/>
</dbReference>
<dbReference type="PANTHER" id="PTHR41523:SF8">
    <property type="entry name" value="ETHYLENE RESPONSE SENSOR PROTEIN"/>
    <property type="match status" value="1"/>
</dbReference>
<feature type="domain" description="PAC" evidence="18">
    <location>
        <begin position="496"/>
        <end position="548"/>
    </location>
</feature>
<keyword evidence="3" id="KW-0600">Photoreceptor protein</keyword>
<keyword evidence="16" id="KW-0812">Transmembrane</keyword>
<sequence>MARNIALELDRELAGFGGTLRSLATSPALQDDDLRRFDWQARQVVPEGGAIVMRDRSGQQVVNTLFPFGTPLPVTRAPAVLATDECVFRTRSTCVSDLYTGTTDPQPYILLDAPVLRDGEVAFALNIAFRARHLATLLDRHRLPAGWGVSILDRRDRIVARAPDHDRFVGSFANAALREASAEEGTVRSVNVAGIPVWGAYVRLPNWGWRVAIGVPEAVLDAPLWRSALFFGAAGLLAVGASLAAALVYGRRLARPIRALALAAAEVGAAPVPGPSSIRELDQVAASLAAGEERLRLAQEAGRIGTWELDPKTGRTVVSLSQARLYGMPAEAAPHGFGWDAWLACVHPEDRARAEAVAHAAVTSGTAYEDEFRILRADTGELRWMHARGLWSAHRADGGRFVGVHIDITEAKAGEAMLAASEAEFRAIFENSVVGKAQNDPATLRFIRVNRALCEMLGYEESELLGGMTFLDVTHPEDRPRNETGFREAMAEGRPFLVEKRLLRKDGGLRWVIESVVLLPQVPGRPARSIATLQDITERRLGEERQALLAREVDHRAKNALAVVQAAIRLTPKEDATAFARAIEGRIGALARAQTLLAKRRWDGADLAMLVEGELAAFVGGEGPEPRMRLAGPPVLVAAEAAQPLAMALHELATNATKYGALSVPGGLVSVTWSLDPGEGVLVLDWVETGGPALPEPPRRRGFGSSVIEATLRQLGGQARLDWREGGLACRLRAPLSRLLAGRRNGATSHEMAGSARYRL</sequence>
<dbReference type="Gene3D" id="2.10.70.100">
    <property type="match status" value="1"/>
</dbReference>
<keyword evidence="11" id="KW-0418">Kinase</keyword>
<organism evidence="19 20">
    <name type="scientific">Belnapia mucosa</name>
    <dbReference type="NCBI Taxonomy" id="2804532"/>
    <lineage>
        <taxon>Bacteria</taxon>
        <taxon>Pseudomonadati</taxon>
        <taxon>Pseudomonadota</taxon>
        <taxon>Alphaproteobacteria</taxon>
        <taxon>Acetobacterales</taxon>
        <taxon>Roseomonadaceae</taxon>
        <taxon>Belnapia</taxon>
    </lineage>
</organism>
<dbReference type="InterPro" id="IPR035965">
    <property type="entry name" value="PAS-like_dom_sf"/>
</dbReference>
<dbReference type="Pfam" id="PF08447">
    <property type="entry name" value="PAS_3"/>
    <property type="match status" value="2"/>
</dbReference>
<keyword evidence="12" id="KW-0067">ATP-binding</keyword>
<dbReference type="Gene3D" id="3.30.565.10">
    <property type="entry name" value="Histidine kinase-like ATPase, C-terminal domain"/>
    <property type="match status" value="1"/>
</dbReference>
<evidence type="ECO:0000259" key="17">
    <source>
        <dbReference type="PROSITE" id="PS50112"/>
    </source>
</evidence>
<keyword evidence="5" id="KW-0716">Sensory transduction</keyword>
<evidence type="ECO:0000259" key="18">
    <source>
        <dbReference type="PROSITE" id="PS50113"/>
    </source>
</evidence>
<dbReference type="NCBIfam" id="TIGR00229">
    <property type="entry name" value="sensory_box"/>
    <property type="match status" value="1"/>
</dbReference>
<keyword evidence="8" id="KW-0808">Transferase</keyword>
<evidence type="ECO:0000256" key="1">
    <source>
        <dbReference type="ARBA" id="ARBA00000085"/>
    </source>
</evidence>
<evidence type="ECO:0000256" key="12">
    <source>
        <dbReference type="ARBA" id="ARBA00022840"/>
    </source>
</evidence>
<comment type="caution">
    <text evidence="19">The sequence shown here is derived from an EMBL/GenBank/DDBJ whole genome shotgun (WGS) entry which is preliminary data.</text>
</comment>
<evidence type="ECO:0000256" key="16">
    <source>
        <dbReference type="SAM" id="Phobius"/>
    </source>
</evidence>
<dbReference type="Proteomes" id="UP000606490">
    <property type="component" value="Unassembled WGS sequence"/>
</dbReference>
<evidence type="ECO:0000256" key="6">
    <source>
        <dbReference type="ARBA" id="ARBA00022630"/>
    </source>
</evidence>
<evidence type="ECO:0000256" key="5">
    <source>
        <dbReference type="ARBA" id="ARBA00022606"/>
    </source>
</evidence>
<accession>A0ABS1UZG7</accession>
<dbReference type="RefSeq" id="WP_202824581.1">
    <property type="nucleotide sequence ID" value="NZ_JAEUXJ010000002.1"/>
</dbReference>
<feature type="transmembrane region" description="Helical" evidence="16">
    <location>
        <begin position="228"/>
        <end position="249"/>
    </location>
</feature>